<evidence type="ECO:0000256" key="8">
    <source>
        <dbReference type="ARBA" id="ARBA00023098"/>
    </source>
</evidence>
<reference evidence="11 12" key="1">
    <citation type="submission" date="2020-06" db="EMBL/GenBank/DDBJ databases">
        <title>Transcriptomic and genomic resources for Thalictrum thalictroides and T. hernandezii: Facilitating candidate gene discovery in an emerging model plant lineage.</title>
        <authorList>
            <person name="Arias T."/>
            <person name="Riano-Pachon D.M."/>
            <person name="Di Stilio V.S."/>
        </authorList>
    </citation>
    <scope>NUCLEOTIDE SEQUENCE [LARGE SCALE GENOMIC DNA]</scope>
    <source>
        <strain evidence="12">cv. WT478/WT964</strain>
        <tissue evidence="11">Leaves</tissue>
    </source>
</reference>
<keyword evidence="9" id="KW-0576">Peroxisome</keyword>
<dbReference type="Proteomes" id="UP000554482">
    <property type="component" value="Unassembled WGS sequence"/>
</dbReference>
<name>A0A7J6URZ2_THATH</name>
<organism evidence="11 12">
    <name type="scientific">Thalictrum thalictroides</name>
    <name type="common">Rue-anemone</name>
    <name type="synonym">Anemone thalictroides</name>
    <dbReference type="NCBI Taxonomy" id="46969"/>
    <lineage>
        <taxon>Eukaryota</taxon>
        <taxon>Viridiplantae</taxon>
        <taxon>Streptophyta</taxon>
        <taxon>Embryophyta</taxon>
        <taxon>Tracheophyta</taxon>
        <taxon>Spermatophyta</taxon>
        <taxon>Magnoliopsida</taxon>
        <taxon>Ranunculales</taxon>
        <taxon>Ranunculaceae</taxon>
        <taxon>Thalictroideae</taxon>
        <taxon>Thalictrum</taxon>
    </lineage>
</organism>
<dbReference type="FunFam" id="1.20.140.10:FF:000010">
    <property type="entry name" value="Acyl-coenzyme A oxidase"/>
    <property type="match status" value="1"/>
</dbReference>
<dbReference type="GO" id="GO:0055088">
    <property type="term" value="P:lipid homeostasis"/>
    <property type="evidence" value="ECO:0007669"/>
    <property type="project" value="TreeGrafter"/>
</dbReference>
<dbReference type="Pfam" id="PF22924">
    <property type="entry name" value="ACOX_C_alpha1"/>
    <property type="match status" value="1"/>
</dbReference>
<dbReference type="GO" id="GO:0071949">
    <property type="term" value="F:FAD binding"/>
    <property type="evidence" value="ECO:0007669"/>
    <property type="project" value="InterPro"/>
</dbReference>
<evidence type="ECO:0000256" key="4">
    <source>
        <dbReference type="ARBA" id="ARBA00022630"/>
    </source>
</evidence>
<keyword evidence="6" id="KW-0276">Fatty acid metabolism</keyword>
<keyword evidence="7" id="KW-0560">Oxidoreductase</keyword>
<evidence type="ECO:0000313" key="12">
    <source>
        <dbReference type="Proteomes" id="UP000554482"/>
    </source>
</evidence>
<evidence type="ECO:0000313" key="11">
    <source>
        <dbReference type="EMBL" id="KAF5175015.1"/>
    </source>
</evidence>
<dbReference type="EMBL" id="JABWDY010044607">
    <property type="protein sequence ID" value="KAF5175015.1"/>
    <property type="molecule type" value="Genomic_DNA"/>
</dbReference>
<feature type="domain" description="Acyl-CoA oxidase C-alpha1" evidence="10">
    <location>
        <begin position="2"/>
        <end position="118"/>
    </location>
</feature>
<evidence type="ECO:0000256" key="1">
    <source>
        <dbReference type="ARBA" id="ARBA00001974"/>
    </source>
</evidence>
<dbReference type="GO" id="GO:0005504">
    <property type="term" value="F:fatty acid binding"/>
    <property type="evidence" value="ECO:0007669"/>
    <property type="project" value="TreeGrafter"/>
</dbReference>
<keyword evidence="8" id="KW-0443">Lipid metabolism</keyword>
<comment type="cofactor">
    <cofactor evidence="1">
        <name>FAD</name>
        <dbReference type="ChEBI" id="CHEBI:57692"/>
    </cofactor>
</comment>
<proteinExistence type="inferred from homology"/>
<comment type="similarity">
    <text evidence="3">Belongs to the acyl-CoA oxidase family.</text>
</comment>
<keyword evidence="12" id="KW-1185">Reference proteome</keyword>
<accession>A0A7J6URZ2</accession>
<comment type="subcellular location">
    <subcellularLocation>
        <location evidence="2">Peroxisome</location>
    </subcellularLocation>
</comment>
<dbReference type="OrthoDB" id="538336at2759"/>
<dbReference type="PANTHER" id="PTHR10909:SF250">
    <property type="entry name" value="PEROXISOMAL ACYL-COENZYME A OXIDASE 1"/>
    <property type="match status" value="1"/>
</dbReference>
<feature type="non-terminal residue" evidence="11">
    <location>
        <position position="1"/>
    </location>
</feature>
<keyword evidence="4" id="KW-0285">Flavoprotein</keyword>
<keyword evidence="5" id="KW-0274">FAD</keyword>
<dbReference type="Gene3D" id="3.40.225.10">
    <property type="entry name" value="Class II aldolase/adducin N-terminal domain"/>
    <property type="match status" value="1"/>
</dbReference>
<dbReference type="PANTHER" id="PTHR10909">
    <property type="entry name" value="ELECTRON TRANSPORT OXIDOREDUCTASE"/>
    <property type="match status" value="1"/>
</dbReference>
<dbReference type="GO" id="GO:0001676">
    <property type="term" value="P:long-chain fatty acid metabolic process"/>
    <property type="evidence" value="ECO:0007669"/>
    <property type="project" value="TreeGrafter"/>
</dbReference>
<gene>
    <name evidence="11" type="ORF">FRX31_035398</name>
</gene>
<dbReference type="InterPro" id="IPR036409">
    <property type="entry name" value="Aldolase_II/adducin_N_sf"/>
</dbReference>
<evidence type="ECO:0000256" key="7">
    <source>
        <dbReference type="ARBA" id="ARBA00023002"/>
    </source>
</evidence>
<evidence type="ECO:0000256" key="6">
    <source>
        <dbReference type="ARBA" id="ARBA00022832"/>
    </source>
</evidence>
<evidence type="ECO:0000256" key="9">
    <source>
        <dbReference type="ARBA" id="ARBA00023140"/>
    </source>
</evidence>
<dbReference type="InterPro" id="IPR055060">
    <property type="entry name" value="ACOX_C_alpha1"/>
</dbReference>
<comment type="caution">
    <text evidence="11">The sequence shown here is derived from an EMBL/GenBank/DDBJ whole genome shotgun (WGS) entry which is preliminary data.</text>
</comment>
<evidence type="ECO:0000256" key="2">
    <source>
        <dbReference type="ARBA" id="ARBA00004275"/>
    </source>
</evidence>
<dbReference type="Gene3D" id="1.20.140.10">
    <property type="entry name" value="Butyryl-CoA Dehydrogenase, subunit A, domain 3"/>
    <property type="match status" value="1"/>
</dbReference>
<dbReference type="SUPFAM" id="SSF47203">
    <property type="entry name" value="Acyl-CoA dehydrogenase C-terminal domain-like"/>
    <property type="match status" value="1"/>
</dbReference>
<evidence type="ECO:0000259" key="10">
    <source>
        <dbReference type="Pfam" id="PF22924"/>
    </source>
</evidence>
<dbReference type="GO" id="GO:0033540">
    <property type="term" value="P:fatty acid beta-oxidation using acyl-CoA oxidase"/>
    <property type="evidence" value="ECO:0007669"/>
    <property type="project" value="TreeGrafter"/>
</dbReference>
<sequence length="194" mass="21766">MQVIDYKIQQSRLFPLLATAYAYRFVGEWLNWLYTDVTQRLQANDFSTLPEAHACTAGLKSLTTSFTAGGIEKCRKLCGGHGYLCSSGLPELFAVYVPACTYEGDNTVLLLQVARFLMKTVAQLGSGHRAQAIYDHRTMYLISFIVVLWELTDKISHMEMIKGIRGHGYYDELVIPIIENTAREGELTESLAEA</sequence>
<dbReference type="InterPro" id="IPR036250">
    <property type="entry name" value="AcylCo_DH-like_C"/>
</dbReference>
<dbReference type="AlphaFoldDB" id="A0A7J6URZ2"/>
<dbReference type="GO" id="GO:0005777">
    <property type="term" value="C:peroxisome"/>
    <property type="evidence" value="ECO:0007669"/>
    <property type="project" value="UniProtKB-SubCell"/>
</dbReference>
<protein>
    <submittedName>
        <fullName evidence="11">Acyl-coenzyme a oxidase</fullName>
    </submittedName>
</protein>
<dbReference type="GO" id="GO:0003997">
    <property type="term" value="F:acyl-CoA oxidase activity"/>
    <property type="evidence" value="ECO:0007669"/>
    <property type="project" value="InterPro"/>
</dbReference>
<dbReference type="InterPro" id="IPR012258">
    <property type="entry name" value="Acyl-CoA_oxidase"/>
</dbReference>
<evidence type="ECO:0000256" key="3">
    <source>
        <dbReference type="ARBA" id="ARBA00006288"/>
    </source>
</evidence>
<evidence type="ECO:0000256" key="5">
    <source>
        <dbReference type="ARBA" id="ARBA00022827"/>
    </source>
</evidence>